<feature type="coiled-coil region" evidence="1">
    <location>
        <begin position="189"/>
        <end position="262"/>
    </location>
</feature>
<evidence type="ECO:0000256" key="2">
    <source>
        <dbReference type="SAM" id="MobiDB-lite"/>
    </source>
</evidence>
<organism evidence="3">
    <name type="scientific">Pyrodinium bahamense</name>
    <dbReference type="NCBI Taxonomy" id="73915"/>
    <lineage>
        <taxon>Eukaryota</taxon>
        <taxon>Sar</taxon>
        <taxon>Alveolata</taxon>
        <taxon>Dinophyceae</taxon>
        <taxon>Gonyaulacales</taxon>
        <taxon>Pyrocystaceae</taxon>
        <taxon>Pyrodinium</taxon>
    </lineage>
</organism>
<keyword evidence="1" id="KW-0175">Coiled coil</keyword>
<reference evidence="3" key="1">
    <citation type="submission" date="2021-01" db="EMBL/GenBank/DDBJ databases">
        <authorList>
            <person name="Corre E."/>
            <person name="Pelletier E."/>
            <person name="Niang G."/>
            <person name="Scheremetjew M."/>
            <person name="Finn R."/>
            <person name="Kale V."/>
            <person name="Holt S."/>
            <person name="Cochrane G."/>
            <person name="Meng A."/>
            <person name="Brown T."/>
            <person name="Cohen L."/>
        </authorList>
    </citation>
    <scope>NUCLEOTIDE SEQUENCE</scope>
    <source>
        <strain evidence="3">Pbaha01</strain>
    </source>
</reference>
<name>A0A7S0FDI5_9DINO</name>
<dbReference type="AlphaFoldDB" id="A0A7S0FDI5"/>
<evidence type="ECO:0000256" key="1">
    <source>
        <dbReference type="SAM" id="Coils"/>
    </source>
</evidence>
<protein>
    <submittedName>
        <fullName evidence="3">Uncharacterized protein</fullName>
    </submittedName>
</protein>
<sequence>MEEANEEADHHAYCTTELATNKQTRENKASEAEELAAQAEQLAAEAAQLGEEIQQLSDAMAEIEGERAARTALRKEEKAANTKTISDANEAQAAVEQAIQVLRSFYAKAADASSLLQSAANHVSGLHTQAPYKGLQDETTGVMGMLDVILSDFARLETETSAAEEQAVVAYEKFMAETTEDLQVKRTTKEHKESKRQRTEEALRSAKKELQLTQEELTRALDYYDKLKADCLDDGLSYQERRARRQEEIQSLQEALNILNGEDLA</sequence>
<proteinExistence type="predicted"/>
<evidence type="ECO:0000313" key="3">
    <source>
        <dbReference type="EMBL" id="CAD8353407.1"/>
    </source>
</evidence>
<feature type="region of interest" description="Disordered" evidence="2">
    <location>
        <begin position="1"/>
        <end position="36"/>
    </location>
</feature>
<gene>
    <name evidence="3" type="ORF">PBAH0796_LOCUS8774</name>
</gene>
<dbReference type="EMBL" id="HBEG01014350">
    <property type="protein sequence ID" value="CAD8353407.1"/>
    <property type="molecule type" value="Transcribed_RNA"/>
</dbReference>
<accession>A0A7S0FDI5</accession>